<organism evidence="1 2">
    <name type="scientific">Paraburkholderia fungorum</name>
    <dbReference type="NCBI Taxonomy" id="134537"/>
    <lineage>
        <taxon>Bacteria</taxon>
        <taxon>Pseudomonadati</taxon>
        <taxon>Pseudomonadota</taxon>
        <taxon>Betaproteobacteria</taxon>
        <taxon>Burkholderiales</taxon>
        <taxon>Burkholderiaceae</taxon>
        <taxon>Paraburkholderia</taxon>
    </lineage>
</organism>
<protein>
    <submittedName>
        <fullName evidence="1">Uncharacterized protein</fullName>
    </submittedName>
</protein>
<evidence type="ECO:0000313" key="1">
    <source>
        <dbReference type="EMBL" id="SDR27417.1"/>
    </source>
</evidence>
<dbReference type="EMBL" id="FNKP01000002">
    <property type="protein sequence ID" value="SDR27417.1"/>
    <property type="molecule type" value="Genomic_DNA"/>
</dbReference>
<dbReference type="AlphaFoldDB" id="A0A1H1HPT6"/>
<gene>
    <name evidence="1" type="ORF">SAMN05443245_4151</name>
</gene>
<keyword evidence="2" id="KW-1185">Reference proteome</keyword>
<name>A0A1H1HPT6_9BURK</name>
<accession>A0A1H1HPT6</accession>
<evidence type="ECO:0000313" key="2">
    <source>
        <dbReference type="Proteomes" id="UP000183487"/>
    </source>
</evidence>
<sequence length="60" mass="6641">MTRRRGWPGDEIFNARPAFCGKAGAGKTRAGCTRDTRTPRYFFLFFFVAPPRSAVDPSAG</sequence>
<reference evidence="2" key="1">
    <citation type="submission" date="2016-10" db="EMBL/GenBank/DDBJ databases">
        <authorList>
            <person name="Varghese N."/>
        </authorList>
    </citation>
    <scope>NUCLEOTIDE SEQUENCE [LARGE SCALE GENOMIC DNA]</scope>
    <source>
        <strain evidence="2">GAS106B</strain>
    </source>
</reference>
<proteinExistence type="predicted"/>
<dbReference type="Proteomes" id="UP000183487">
    <property type="component" value="Unassembled WGS sequence"/>
</dbReference>